<evidence type="ECO:0000256" key="3">
    <source>
        <dbReference type="ARBA" id="ARBA00011245"/>
    </source>
</evidence>
<comment type="caution">
    <text evidence="15">The sequence shown here is derived from an EMBL/GenBank/DDBJ whole genome shotgun (WGS) entry which is preliminary data.</text>
</comment>
<comment type="subcellular location">
    <subcellularLocation>
        <location evidence="1 13">Cell outer membrane</location>
        <topology evidence="1 13">Lipid-anchor</topology>
    </subcellularLocation>
</comment>
<protein>
    <recommendedName>
        <fullName evidence="4 13">Outer-membrane lipoprotein LolB</fullName>
    </recommendedName>
</protein>
<dbReference type="GO" id="GO:0009279">
    <property type="term" value="C:cell outer membrane"/>
    <property type="evidence" value="ECO:0007669"/>
    <property type="project" value="UniProtKB-SubCell"/>
</dbReference>
<evidence type="ECO:0000256" key="5">
    <source>
        <dbReference type="ARBA" id="ARBA00022448"/>
    </source>
</evidence>
<sequence>MLKYCRLRPLWIVGLLTLLSGCANLNNSTTNVEWEAHQTRLATITQYQSVGKLGYISPQERQSLNFQWQYSPTSSQLRMTTFLGQTVFNVVITPERAIAKTYDDQVVIDKSADDLIYRLTGLSIPIEQLNDWLLGLPTDADSYQLNPTHTLATLSKKINGKTWQLNYLSYQDVIVNGVALPVPRKMKLIQDQISINLVITKWTLNP</sequence>
<dbReference type="SUPFAM" id="SSF89392">
    <property type="entry name" value="Prokaryotic lipoproteins and lipoprotein localization factors"/>
    <property type="match status" value="1"/>
</dbReference>
<keyword evidence="5 13" id="KW-0813">Transport</keyword>
<evidence type="ECO:0000256" key="4">
    <source>
        <dbReference type="ARBA" id="ARBA00016202"/>
    </source>
</evidence>
<organism evidence="15 16">
    <name type="scientific">Vibrio sinensis</name>
    <dbReference type="NCBI Taxonomy" id="2302434"/>
    <lineage>
        <taxon>Bacteria</taxon>
        <taxon>Pseudomonadati</taxon>
        <taxon>Pseudomonadota</taxon>
        <taxon>Gammaproteobacteria</taxon>
        <taxon>Vibrionales</taxon>
        <taxon>Vibrionaceae</taxon>
        <taxon>Vibrio</taxon>
    </lineage>
</organism>
<keyword evidence="9 13" id="KW-0564">Palmitate</keyword>
<feature type="signal peptide" evidence="14">
    <location>
        <begin position="1"/>
        <end position="25"/>
    </location>
</feature>
<dbReference type="Proteomes" id="UP000273252">
    <property type="component" value="Unassembled WGS sequence"/>
</dbReference>
<evidence type="ECO:0000256" key="12">
    <source>
        <dbReference type="ARBA" id="ARBA00023288"/>
    </source>
</evidence>
<dbReference type="AlphaFoldDB" id="A0A3A6QS41"/>
<dbReference type="Pfam" id="PF03550">
    <property type="entry name" value="LolB"/>
    <property type="match status" value="1"/>
</dbReference>
<dbReference type="HAMAP" id="MF_00233">
    <property type="entry name" value="LolB"/>
    <property type="match status" value="1"/>
</dbReference>
<dbReference type="EMBL" id="QVMU01000007">
    <property type="protein sequence ID" value="RJX71612.1"/>
    <property type="molecule type" value="Genomic_DNA"/>
</dbReference>
<keyword evidence="7 13" id="KW-0653">Protein transport</keyword>
<evidence type="ECO:0000256" key="9">
    <source>
        <dbReference type="ARBA" id="ARBA00023139"/>
    </source>
</evidence>
<comment type="function">
    <text evidence="13">Plays a critical role in the incorporation of lipoproteins in the outer membrane after they are released by the LolA protein.</text>
</comment>
<dbReference type="NCBIfam" id="TIGR00548">
    <property type="entry name" value="lolB"/>
    <property type="match status" value="1"/>
</dbReference>
<keyword evidence="6 13" id="KW-0732">Signal</keyword>
<dbReference type="GO" id="GO:0015031">
    <property type="term" value="P:protein transport"/>
    <property type="evidence" value="ECO:0007669"/>
    <property type="project" value="UniProtKB-KW"/>
</dbReference>
<evidence type="ECO:0000256" key="14">
    <source>
        <dbReference type="SAM" id="SignalP"/>
    </source>
</evidence>
<evidence type="ECO:0000256" key="8">
    <source>
        <dbReference type="ARBA" id="ARBA00023136"/>
    </source>
</evidence>
<keyword evidence="8 13" id="KW-0472">Membrane</keyword>
<reference evidence="15 16" key="1">
    <citation type="submission" date="2018-08" db="EMBL/GenBank/DDBJ databases">
        <title>Vibrio isolated from the Eastern China Marginal Seas.</title>
        <authorList>
            <person name="Li Y."/>
        </authorList>
    </citation>
    <scope>NUCLEOTIDE SEQUENCE [LARGE SCALE GENOMIC DNA]</scope>
    <source>
        <strain evidence="15 16">BEI233</strain>
    </source>
</reference>
<dbReference type="InterPro" id="IPR004565">
    <property type="entry name" value="OM_lipoprot_LolB"/>
</dbReference>
<keyword evidence="11 13" id="KW-0998">Cell outer membrane</keyword>
<keyword evidence="16" id="KW-1185">Reference proteome</keyword>
<evidence type="ECO:0000256" key="2">
    <source>
        <dbReference type="ARBA" id="ARBA00009696"/>
    </source>
</evidence>
<dbReference type="CDD" id="cd16326">
    <property type="entry name" value="LolB"/>
    <property type="match status" value="1"/>
</dbReference>
<dbReference type="Gene3D" id="2.50.20.10">
    <property type="entry name" value="Lipoprotein localisation LolA/LolB/LppX"/>
    <property type="match status" value="1"/>
</dbReference>
<evidence type="ECO:0000256" key="7">
    <source>
        <dbReference type="ARBA" id="ARBA00022927"/>
    </source>
</evidence>
<keyword evidence="12 13" id="KW-0449">Lipoprotein</keyword>
<comment type="similarity">
    <text evidence="2 13">Belongs to the LolB family.</text>
</comment>
<dbReference type="InterPro" id="IPR029046">
    <property type="entry name" value="LolA/LolB/LppX"/>
</dbReference>
<comment type="subunit">
    <text evidence="3 13">Monomer.</text>
</comment>
<evidence type="ECO:0000256" key="10">
    <source>
        <dbReference type="ARBA" id="ARBA00023186"/>
    </source>
</evidence>
<dbReference type="GO" id="GO:0044874">
    <property type="term" value="P:lipoprotein localization to outer membrane"/>
    <property type="evidence" value="ECO:0007669"/>
    <property type="project" value="UniProtKB-UniRule"/>
</dbReference>
<evidence type="ECO:0000313" key="16">
    <source>
        <dbReference type="Proteomes" id="UP000273252"/>
    </source>
</evidence>
<name>A0A3A6QS41_9VIBR</name>
<dbReference type="PROSITE" id="PS51257">
    <property type="entry name" value="PROKAR_LIPOPROTEIN"/>
    <property type="match status" value="1"/>
</dbReference>
<evidence type="ECO:0000256" key="13">
    <source>
        <dbReference type="HAMAP-Rule" id="MF_00233"/>
    </source>
</evidence>
<evidence type="ECO:0000256" key="1">
    <source>
        <dbReference type="ARBA" id="ARBA00004459"/>
    </source>
</evidence>
<accession>A0A3A6QS41</accession>
<keyword evidence="10 13" id="KW-0143">Chaperone</keyword>
<evidence type="ECO:0000256" key="6">
    <source>
        <dbReference type="ARBA" id="ARBA00022729"/>
    </source>
</evidence>
<feature type="chain" id="PRO_5017201697" description="Outer-membrane lipoprotein LolB" evidence="14">
    <location>
        <begin position="26"/>
        <end position="206"/>
    </location>
</feature>
<gene>
    <name evidence="13 15" type="primary">lolB</name>
    <name evidence="15" type="ORF">DZ860_09585</name>
</gene>
<dbReference type="RefSeq" id="WP_120030722.1">
    <property type="nucleotide sequence ID" value="NZ_QVMU01000007.1"/>
</dbReference>
<proteinExistence type="inferred from homology"/>
<evidence type="ECO:0000313" key="15">
    <source>
        <dbReference type="EMBL" id="RJX71612.1"/>
    </source>
</evidence>
<evidence type="ECO:0000256" key="11">
    <source>
        <dbReference type="ARBA" id="ARBA00023237"/>
    </source>
</evidence>
<dbReference type="OrthoDB" id="9797618at2"/>